<proteinExistence type="predicted"/>
<organism evidence="1 2">
    <name type="scientific">Cinara cedri</name>
    <dbReference type="NCBI Taxonomy" id="506608"/>
    <lineage>
        <taxon>Eukaryota</taxon>
        <taxon>Metazoa</taxon>
        <taxon>Ecdysozoa</taxon>
        <taxon>Arthropoda</taxon>
        <taxon>Hexapoda</taxon>
        <taxon>Insecta</taxon>
        <taxon>Pterygota</taxon>
        <taxon>Neoptera</taxon>
        <taxon>Paraneoptera</taxon>
        <taxon>Hemiptera</taxon>
        <taxon>Sternorrhyncha</taxon>
        <taxon>Aphidomorpha</taxon>
        <taxon>Aphidoidea</taxon>
        <taxon>Aphididae</taxon>
        <taxon>Lachninae</taxon>
        <taxon>Cinara</taxon>
    </lineage>
</organism>
<evidence type="ECO:0000313" key="2">
    <source>
        <dbReference type="Proteomes" id="UP000325440"/>
    </source>
</evidence>
<dbReference type="EMBL" id="CABPRJ010002376">
    <property type="protein sequence ID" value="VVC44157.1"/>
    <property type="molecule type" value="Genomic_DNA"/>
</dbReference>
<name>A0A5E4NK81_9HEMI</name>
<dbReference type="AlphaFoldDB" id="A0A5E4NK81"/>
<gene>
    <name evidence="1" type="ORF">CINCED_3A017376</name>
</gene>
<evidence type="ECO:0000313" key="1">
    <source>
        <dbReference type="EMBL" id="VVC44157.1"/>
    </source>
</evidence>
<protein>
    <submittedName>
        <fullName evidence="1">Uncharacterized protein</fullName>
    </submittedName>
</protein>
<keyword evidence="2" id="KW-1185">Reference proteome</keyword>
<reference evidence="1 2" key="1">
    <citation type="submission" date="2019-08" db="EMBL/GenBank/DDBJ databases">
        <authorList>
            <person name="Alioto T."/>
            <person name="Alioto T."/>
            <person name="Gomez Garrido J."/>
        </authorList>
    </citation>
    <scope>NUCLEOTIDE SEQUENCE [LARGE SCALE GENOMIC DNA]</scope>
</reference>
<dbReference type="OrthoDB" id="6589311at2759"/>
<accession>A0A5E4NK81</accession>
<dbReference type="Proteomes" id="UP000325440">
    <property type="component" value="Unassembled WGS sequence"/>
</dbReference>
<sequence>MTRLLHGRKSFSRTKTGELIFQGKKEMVFKLSILMKEILKLKTVLDEFEKDHCRINLTREIFNSINFDAKENIGDNAKKQLIEQLDEQYNIKNKFENILIIYNSGLDDVKHLPTVLQTVQGQLAAQKKLKVAVEKNIETLSKKLKTLVQIN</sequence>